<accession>A0A7Y9H0Z1</accession>
<gene>
    <name evidence="4" type="ORF">F4692_000183</name>
</gene>
<dbReference type="Pfam" id="PF03816">
    <property type="entry name" value="LytR_cpsA_psr"/>
    <property type="match status" value="1"/>
</dbReference>
<reference evidence="4 5" key="2">
    <citation type="submission" date="2020-08" db="EMBL/GenBank/DDBJ databases">
        <title>The Agave Microbiome: Exploring the role of microbial communities in plant adaptations to desert environments.</title>
        <authorList>
            <person name="Partida-Martinez L.P."/>
        </authorList>
    </citation>
    <scope>NUCLEOTIDE SEQUENCE [LARGE SCALE GENOMIC DNA]</scope>
    <source>
        <strain evidence="4 5">AT2.17</strain>
    </source>
</reference>
<proteinExistence type="inferred from homology"/>
<dbReference type="EMBL" id="JACCBW010000001">
    <property type="protein sequence ID" value="NYE35079.1"/>
    <property type="molecule type" value="Genomic_DNA"/>
</dbReference>
<feature type="signal peptide" evidence="2">
    <location>
        <begin position="1"/>
        <end position="25"/>
    </location>
</feature>
<evidence type="ECO:0000259" key="3">
    <source>
        <dbReference type="Pfam" id="PF03816"/>
    </source>
</evidence>
<evidence type="ECO:0000313" key="4">
    <source>
        <dbReference type="EMBL" id="NYE35079.1"/>
    </source>
</evidence>
<reference evidence="4 5" key="1">
    <citation type="submission" date="2020-07" db="EMBL/GenBank/DDBJ databases">
        <authorList>
            <person name="Partida-Martinez L."/>
            <person name="Huntemann M."/>
            <person name="Clum A."/>
            <person name="Wang J."/>
            <person name="Palaniappan K."/>
            <person name="Ritter S."/>
            <person name="Chen I.-M."/>
            <person name="Stamatis D."/>
            <person name="Reddy T."/>
            <person name="O'Malley R."/>
            <person name="Daum C."/>
            <person name="Shapiro N."/>
            <person name="Ivanova N."/>
            <person name="Kyrpides N."/>
            <person name="Woyke T."/>
        </authorList>
    </citation>
    <scope>NUCLEOTIDE SEQUENCE [LARGE SCALE GENOMIC DNA]</scope>
    <source>
        <strain evidence="4 5">AT2.17</strain>
    </source>
</reference>
<evidence type="ECO:0000313" key="5">
    <source>
        <dbReference type="Proteomes" id="UP000549911"/>
    </source>
</evidence>
<organism evidence="4 5">
    <name type="scientific">Nocardioides cavernae</name>
    <dbReference type="NCBI Taxonomy" id="1921566"/>
    <lineage>
        <taxon>Bacteria</taxon>
        <taxon>Bacillati</taxon>
        <taxon>Actinomycetota</taxon>
        <taxon>Actinomycetes</taxon>
        <taxon>Propionibacteriales</taxon>
        <taxon>Nocardioidaceae</taxon>
        <taxon>Nocardioides</taxon>
    </lineage>
</organism>
<dbReference type="PANTHER" id="PTHR33392:SF6">
    <property type="entry name" value="POLYISOPRENYL-TEICHOIC ACID--PEPTIDOGLYCAN TEICHOIC ACID TRANSFERASE TAGU"/>
    <property type="match status" value="1"/>
</dbReference>
<dbReference type="InterPro" id="IPR004474">
    <property type="entry name" value="LytR_CpsA_psr"/>
</dbReference>
<dbReference type="RefSeq" id="WP_179617780.1">
    <property type="nucleotide sequence ID" value="NZ_JACCBW010000001.1"/>
</dbReference>
<comment type="caution">
    <text evidence="4">The sequence shown here is derived from an EMBL/GenBank/DDBJ whole genome shotgun (WGS) entry which is preliminary data.</text>
</comment>
<dbReference type="NCBIfam" id="TIGR00350">
    <property type="entry name" value="lytR_cpsA_psr"/>
    <property type="match status" value="1"/>
</dbReference>
<evidence type="ECO:0000256" key="1">
    <source>
        <dbReference type="ARBA" id="ARBA00006068"/>
    </source>
</evidence>
<dbReference type="AlphaFoldDB" id="A0A7Y9H0Z1"/>
<comment type="similarity">
    <text evidence="1">Belongs to the LytR/CpsA/Psr (LCP) family.</text>
</comment>
<dbReference type="InterPro" id="IPR050922">
    <property type="entry name" value="LytR/CpsA/Psr_CW_biosynth"/>
</dbReference>
<sequence>MSALRTLVVRLALLAAVALVVPTSAVQPTTISLTTTGTVRSVDVDDDVLWVLALGSEAGPGQDVTQGLTDAIQLIGVRPGTGRAAAIGLPRDLWVEDRGTKLNAVLADAGPDAVADEVRQLVGIAPDLVLVTGTEGFVSMMGDLGPVEVDSPTGFTTDDGTVTIRPGNNTLDARQALSFATTRDELLGRSDFERVANHQRLLLAALARLRAAHDEVGFLERITVSALGGLDTDLTPTAAFRVLAALTLVDPGRTDGCIVRGTFGEEFGAAVVYPDAAQARAVGADAEPDARLQGGCRDGS</sequence>
<name>A0A7Y9H0Z1_9ACTN</name>
<keyword evidence="5" id="KW-1185">Reference proteome</keyword>
<dbReference type="Gene3D" id="3.40.630.190">
    <property type="entry name" value="LCP protein"/>
    <property type="match status" value="1"/>
</dbReference>
<protein>
    <submittedName>
        <fullName evidence="4">LCP family protein required for cell wall assembly</fullName>
    </submittedName>
</protein>
<dbReference type="PANTHER" id="PTHR33392">
    <property type="entry name" value="POLYISOPRENYL-TEICHOIC ACID--PEPTIDOGLYCAN TEICHOIC ACID TRANSFERASE TAGU"/>
    <property type="match status" value="1"/>
</dbReference>
<feature type="chain" id="PRO_5038841980" evidence="2">
    <location>
        <begin position="26"/>
        <end position="300"/>
    </location>
</feature>
<keyword evidence="2" id="KW-0732">Signal</keyword>
<dbReference type="Proteomes" id="UP000549911">
    <property type="component" value="Unassembled WGS sequence"/>
</dbReference>
<evidence type="ECO:0000256" key="2">
    <source>
        <dbReference type="SAM" id="SignalP"/>
    </source>
</evidence>
<feature type="domain" description="Cell envelope-related transcriptional attenuator" evidence="3">
    <location>
        <begin position="69"/>
        <end position="208"/>
    </location>
</feature>